<reference evidence="1 2" key="1">
    <citation type="submission" date="2018-12" db="EMBL/GenBank/DDBJ databases">
        <title>Identification of serotype of rogose Salmonella by whole genome sequencing.</title>
        <authorList>
            <person name="Sacchi C.T."/>
            <person name="Goncalves C.R."/>
            <person name="Tiba-Casas M.R."/>
        </authorList>
    </citation>
    <scope>NUCLEOTIDE SEQUENCE [LARGE SCALE GENOMIC DNA]</scope>
    <source>
        <strain evidence="1 2">169_17</strain>
    </source>
</reference>
<gene>
    <name evidence="1" type="ORF">EI538_19125</name>
</gene>
<comment type="caution">
    <text evidence="1">The sequence shown here is derived from an EMBL/GenBank/DDBJ whole genome shotgun (WGS) entry which is preliminary data.</text>
</comment>
<evidence type="ECO:0000313" key="1">
    <source>
        <dbReference type="EMBL" id="RXQ29767.1"/>
    </source>
</evidence>
<name>A0A3V8I3A3_SALER</name>
<dbReference type="EMBL" id="RSEO01000026">
    <property type="protein sequence ID" value="RXQ29767.1"/>
    <property type="molecule type" value="Genomic_DNA"/>
</dbReference>
<protein>
    <submittedName>
        <fullName evidence="1">Uncharacterized protein</fullName>
    </submittedName>
</protein>
<organism evidence="1 2">
    <name type="scientific">Salmonella enterica</name>
    <name type="common">Salmonella choleraesuis</name>
    <dbReference type="NCBI Taxonomy" id="28901"/>
    <lineage>
        <taxon>Bacteria</taxon>
        <taxon>Pseudomonadati</taxon>
        <taxon>Pseudomonadota</taxon>
        <taxon>Gammaproteobacteria</taxon>
        <taxon>Enterobacterales</taxon>
        <taxon>Enterobacteriaceae</taxon>
        <taxon>Salmonella</taxon>
    </lineage>
</organism>
<dbReference type="AlphaFoldDB" id="A0A3V8I3A3"/>
<proteinExistence type="predicted"/>
<dbReference type="Proteomes" id="UP000290660">
    <property type="component" value="Unassembled WGS sequence"/>
</dbReference>
<evidence type="ECO:0000313" key="2">
    <source>
        <dbReference type="Proteomes" id="UP000290660"/>
    </source>
</evidence>
<accession>A0A3V8I3A3</accession>
<sequence length="59" mass="6833">MGNSERASWRSTSIMMLEKMADIDCKRATERDRQNFLSARKRLQNQVNRVLESGELCNG</sequence>